<dbReference type="InterPro" id="IPR001753">
    <property type="entry name" value="Enoyl-CoA_hydra/iso"/>
</dbReference>
<dbReference type="PANTHER" id="PTHR43802">
    <property type="entry name" value="ENOYL-COA HYDRATASE"/>
    <property type="match status" value="1"/>
</dbReference>
<dbReference type="Pfam" id="PF00378">
    <property type="entry name" value="ECH_1"/>
    <property type="match status" value="1"/>
</dbReference>
<dbReference type="InterPro" id="IPR029045">
    <property type="entry name" value="ClpP/crotonase-like_dom_sf"/>
</dbReference>
<dbReference type="STRING" id="716816.BST96_17205"/>
<dbReference type="Gene3D" id="3.90.226.10">
    <property type="entry name" value="2-enoyl-CoA Hydratase, Chain A, domain 1"/>
    <property type="match status" value="1"/>
</dbReference>
<organism evidence="2 3">
    <name type="scientific">Oceanicoccus sagamiensis</name>
    <dbReference type="NCBI Taxonomy" id="716816"/>
    <lineage>
        <taxon>Bacteria</taxon>
        <taxon>Pseudomonadati</taxon>
        <taxon>Pseudomonadota</taxon>
        <taxon>Gammaproteobacteria</taxon>
        <taxon>Cellvibrionales</taxon>
        <taxon>Spongiibacteraceae</taxon>
        <taxon>Oceanicoccus</taxon>
    </lineage>
</organism>
<name>A0A1X9NEU3_9GAMM</name>
<dbReference type="AlphaFoldDB" id="A0A1X9NEU3"/>
<accession>A0A1X9NEU3</accession>
<evidence type="ECO:0000313" key="2">
    <source>
        <dbReference type="EMBL" id="ARN75691.1"/>
    </source>
</evidence>
<reference evidence="2 3" key="1">
    <citation type="submission" date="2016-11" db="EMBL/GenBank/DDBJ databases">
        <title>Trade-off between light-utilization and light-protection in marine flavobacteria.</title>
        <authorList>
            <person name="Kumagai Y."/>
        </authorList>
    </citation>
    <scope>NUCLEOTIDE SEQUENCE [LARGE SCALE GENOMIC DNA]</scope>
    <source>
        <strain evidence="2 3">NBRC 107125</strain>
    </source>
</reference>
<sequence>MYQEITYAVDGPSAIITMNRPEQLNAWTDSMGDEIRQAFHQAEHDDTIVGIIFTGADRAFCSGADLSLLDNIVDGGRPDGSNITPPGDNTLDAGYRQTYSYIASIRKPVIAAIHGACVGMAIPIALFCDLRFATPKAFFMTAFSQRGLIAEWGSSWLLPRMVGNANAMDMLLSSRRVYAEEAKQMGMINRICEQDQLISQAKDYIADLAQHCSPYSMAIIKRQLHQDWMNSLDDAQKNAEDLMLKSFAGDNFKEGVAAILEKRAPNFPPLQLGDND</sequence>
<dbReference type="OrthoDB" id="9777711at2"/>
<dbReference type="Proteomes" id="UP000193450">
    <property type="component" value="Chromosome"/>
</dbReference>
<dbReference type="GO" id="GO:0003824">
    <property type="term" value="F:catalytic activity"/>
    <property type="evidence" value="ECO:0007669"/>
    <property type="project" value="UniProtKB-ARBA"/>
</dbReference>
<dbReference type="EMBL" id="CP019343">
    <property type="protein sequence ID" value="ARN75691.1"/>
    <property type="molecule type" value="Genomic_DNA"/>
</dbReference>
<dbReference type="SUPFAM" id="SSF52096">
    <property type="entry name" value="ClpP/crotonase"/>
    <property type="match status" value="1"/>
</dbReference>
<evidence type="ECO:0000313" key="3">
    <source>
        <dbReference type="Proteomes" id="UP000193450"/>
    </source>
</evidence>
<dbReference type="PANTHER" id="PTHR43802:SF1">
    <property type="entry name" value="IP11341P-RELATED"/>
    <property type="match status" value="1"/>
</dbReference>
<protein>
    <recommendedName>
        <fullName evidence="4">Enoyl-CoA hydratase</fullName>
    </recommendedName>
</protein>
<dbReference type="CDD" id="cd06558">
    <property type="entry name" value="crotonase-like"/>
    <property type="match status" value="1"/>
</dbReference>
<evidence type="ECO:0008006" key="4">
    <source>
        <dbReference type="Google" id="ProtNLM"/>
    </source>
</evidence>
<dbReference type="RefSeq" id="WP_085759879.1">
    <property type="nucleotide sequence ID" value="NZ_CP019343.1"/>
</dbReference>
<evidence type="ECO:0000256" key="1">
    <source>
        <dbReference type="ARBA" id="ARBA00005254"/>
    </source>
</evidence>
<gene>
    <name evidence="2" type="ORF">BST96_17205</name>
</gene>
<dbReference type="KEGG" id="osg:BST96_17205"/>
<comment type="similarity">
    <text evidence="1">Belongs to the enoyl-CoA hydratase/isomerase family.</text>
</comment>
<proteinExistence type="inferred from homology"/>
<keyword evidence="3" id="KW-1185">Reference proteome</keyword>